<feature type="compositionally biased region" description="Basic and acidic residues" evidence="1">
    <location>
        <begin position="173"/>
        <end position="187"/>
    </location>
</feature>
<reference evidence="2" key="1">
    <citation type="journal article" date="2023" name="Science">
        <title>Genome structures resolve the early diversification of teleost fishes.</title>
        <authorList>
            <person name="Parey E."/>
            <person name="Louis A."/>
            <person name="Montfort J."/>
            <person name="Bouchez O."/>
            <person name="Roques C."/>
            <person name="Iampietro C."/>
            <person name="Lluch J."/>
            <person name="Castinel A."/>
            <person name="Donnadieu C."/>
            <person name="Desvignes T."/>
            <person name="Floi Bucao C."/>
            <person name="Jouanno E."/>
            <person name="Wen M."/>
            <person name="Mejri S."/>
            <person name="Dirks R."/>
            <person name="Jansen H."/>
            <person name="Henkel C."/>
            <person name="Chen W.J."/>
            <person name="Zahm M."/>
            <person name="Cabau C."/>
            <person name="Klopp C."/>
            <person name="Thompson A.W."/>
            <person name="Robinson-Rechavi M."/>
            <person name="Braasch I."/>
            <person name="Lecointre G."/>
            <person name="Bobe J."/>
            <person name="Postlethwait J.H."/>
            <person name="Berthelot C."/>
            <person name="Roest Crollius H."/>
            <person name="Guiguen Y."/>
        </authorList>
    </citation>
    <scope>NUCLEOTIDE SEQUENCE</scope>
    <source>
        <strain evidence="2">WJC10195</strain>
    </source>
</reference>
<organism evidence="2 3">
    <name type="scientific">Synaphobranchus kaupii</name>
    <name type="common">Kaup's arrowtooth eel</name>
    <dbReference type="NCBI Taxonomy" id="118154"/>
    <lineage>
        <taxon>Eukaryota</taxon>
        <taxon>Metazoa</taxon>
        <taxon>Chordata</taxon>
        <taxon>Craniata</taxon>
        <taxon>Vertebrata</taxon>
        <taxon>Euteleostomi</taxon>
        <taxon>Actinopterygii</taxon>
        <taxon>Neopterygii</taxon>
        <taxon>Teleostei</taxon>
        <taxon>Anguilliformes</taxon>
        <taxon>Synaphobranchidae</taxon>
        <taxon>Synaphobranchus</taxon>
    </lineage>
</organism>
<dbReference type="EMBL" id="JAINUF010000001">
    <property type="protein sequence ID" value="KAJ8379760.1"/>
    <property type="molecule type" value="Genomic_DNA"/>
</dbReference>
<keyword evidence="3" id="KW-1185">Reference proteome</keyword>
<evidence type="ECO:0000313" key="3">
    <source>
        <dbReference type="Proteomes" id="UP001152622"/>
    </source>
</evidence>
<protein>
    <submittedName>
        <fullName evidence="2">Uncharacterized protein</fullName>
    </submittedName>
</protein>
<comment type="caution">
    <text evidence="2">The sequence shown here is derived from an EMBL/GenBank/DDBJ whole genome shotgun (WGS) entry which is preliminary data.</text>
</comment>
<name>A0A9Q1G908_SYNKA</name>
<dbReference type="Proteomes" id="UP001152622">
    <property type="component" value="Chromosome 1"/>
</dbReference>
<evidence type="ECO:0000256" key="1">
    <source>
        <dbReference type="SAM" id="MobiDB-lite"/>
    </source>
</evidence>
<accession>A0A9Q1G908</accession>
<sequence length="202" mass="22342">MFRSQTGTGLDRNWTGRSTPESGSGTVLFQTGTGLDWNWTGRSTLEHGSGTDLFQTGTGLDWNWTGRSTLELGSGTDLFQTGTGLDWNWTGLELDREVHTGTRGLERIRSKPELDWTGTGPGGPHWNNGLERICSKPELDWTGRCETHTWTGIAGERLTTAGQELDRIDCTGTEQKQKENNEHEHRVTNVNELAPTGSQPKD</sequence>
<gene>
    <name evidence="2" type="ORF">SKAU_G00005380</name>
</gene>
<feature type="compositionally biased region" description="Polar residues" evidence="1">
    <location>
        <begin position="188"/>
        <end position="202"/>
    </location>
</feature>
<dbReference type="AlphaFoldDB" id="A0A9Q1G908"/>
<feature type="region of interest" description="Disordered" evidence="1">
    <location>
        <begin position="173"/>
        <end position="202"/>
    </location>
</feature>
<proteinExistence type="predicted"/>
<evidence type="ECO:0000313" key="2">
    <source>
        <dbReference type="EMBL" id="KAJ8379760.1"/>
    </source>
</evidence>
<feature type="compositionally biased region" description="Polar residues" evidence="1">
    <location>
        <begin position="15"/>
        <end position="27"/>
    </location>
</feature>
<feature type="region of interest" description="Disordered" evidence="1">
    <location>
        <begin position="1"/>
        <end position="27"/>
    </location>
</feature>